<dbReference type="RefSeq" id="WP_078713771.1">
    <property type="nucleotide sequence ID" value="NZ_FUYG01000003.1"/>
</dbReference>
<dbReference type="Pfam" id="PF13398">
    <property type="entry name" value="Peptidase_M50B"/>
    <property type="match status" value="1"/>
</dbReference>
<dbReference type="PANTHER" id="PTHR33979">
    <property type="entry name" value="OS02G0221600 PROTEIN"/>
    <property type="match status" value="1"/>
</dbReference>
<sequence>MDALLAFWERVTSQQPALPAAESWIAIAVAAAVVLFPPSWRLARHAVTIAHEAGHALVATLTGRKLSGIRLHSDTSGVTVSRGRPRGPAMIATLLAGYTAPAILGLGASWMLGAGYATGMLWALLAALILVLAQVRNWFGLWSVLVSGALIFAATWLLDERWRALVATAVVAFMLLGALRATIELQRVRRGGRARNSDADQLARLTHIPGIVWVGVFLVVAVGCAVVAGAFLGLTPLPSIAG</sequence>
<feature type="transmembrane region" description="Helical" evidence="1">
    <location>
        <begin position="114"/>
        <end position="132"/>
    </location>
</feature>
<keyword evidence="1" id="KW-1133">Transmembrane helix</keyword>
<keyword evidence="1" id="KW-0472">Membrane</keyword>
<evidence type="ECO:0000313" key="2">
    <source>
        <dbReference type="EMBL" id="SKA89964.1"/>
    </source>
</evidence>
<keyword evidence="1" id="KW-0812">Transmembrane</keyword>
<dbReference type="Proteomes" id="UP000189735">
    <property type="component" value="Unassembled WGS sequence"/>
</dbReference>
<feature type="transmembrane region" description="Helical" evidence="1">
    <location>
        <begin position="89"/>
        <end position="108"/>
    </location>
</feature>
<dbReference type="PANTHER" id="PTHR33979:SF2">
    <property type="entry name" value="PEPTIDASE M50B-LIKE-DOMAIN-CONTAINING PROTEIN"/>
    <property type="match status" value="1"/>
</dbReference>
<dbReference type="InterPro" id="IPR049500">
    <property type="entry name" value="Peptidase_M50B-like"/>
</dbReference>
<feature type="transmembrane region" description="Helical" evidence="1">
    <location>
        <begin position="139"/>
        <end position="158"/>
    </location>
</feature>
<name>A0A1T4XKD5_9MICO</name>
<evidence type="ECO:0000256" key="1">
    <source>
        <dbReference type="SAM" id="Phobius"/>
    </source>
</evidence>
<accession>A0A1T4XKD5</accession>
<dbReference type="AlphaFoldDB" id="A0A1T4XKD5"/>
<proteinExistence type="predicted"/>
<feature type="transmembrane region" description="Helical" evidence="1">
    <location>
        <begin position="164"/>
        <end position="183"/>
    </location>
</feature>
<feature type="transmembrane region" description="Helical" evidence="1">
    <location>
        <begin position="211"/>
        <end position="234"/>
    </location>
</feature>
<reference evidence="3" key="1">
    <citation type="submission" date="2017-02" db="EMBL/GenBank/DDBJ databases">
        <authorList>
            <person name="Varghese N."/>
            <person name="Submissions S."/>
        </authorList>
    </citation>
    <scope>NUCLEOTIDE SEQUENCE [LARGE SCALE GENOMIC DNA]</scope>
    <source>
        <strain evidence="3">VKM Ac-2052</strain>
    </source>
</reference>
<dbReference type="EMBL" id="FUYG01000003">
    <property type="protein sequence ID" value="SKA89964.1"/>
    <property type="molecule type" value="Genomic_DNA"/>
</dbReference>
<organism evidence="2 3">
    <name type="scientific">Agreia bicolorata</name>
    <dbReference type="NCBI Taxonomy" id="110935"/>
    <lineage>
        <taxon>Bacteria</taxon>
        <taxon>Bacillati</taxon>
        <taxon>Actinomycetota</taxon>
        <taxon>Actinomycetes</taxon>
        <taxon>Micrococcales</taxon>
        <taxon>Microbacteriaceae</taxon>
        <taxon>Agreia</taxon>
    </lineage>
</organism>
<protein>
    <submittedName>
        <fullName evidence="2">Peptidase M50B-like</fullName>
    </submittedName>
</protein>
<feature type="transmembrane region" description="Helical" evidence="1">
    <location>
        <begin position="17"/>
        <end position="36"/>
    </location>
</feature>
<evidence type="ECO:0000313" key="3">
    <source>
        <dbReference type="Proteomes" id="UP000189735"/>
    </source>
</evidence>
<gene>
    <name evidence="2" type="ORF">SAMN06295879_1253</name>
</gene>